<dbReference type="RefSeq" id="WP_193079821.1">
    <property type="nucleotide sequence ID" value="NZ_CP045201.1"/>
</dbReference>
<feature type="domain" description="Transglutaminase-like" evidence="1">
    <location>
        <begin position="157"/>
        <end position="217"/>
    </location>
</feature>
<evidence type="ECO:0000259" key="1">
    <source>
        <dbReference type="SMART" id="SM00460"/>
    </source>
</evidence>
<dbReference type="SUPFAM" id="SSF54001">
    <property type="entry name" value="Cysteine proteinases"/>
    <property type="match status" value="1"/>
</dbReference>
<evidence type="ECO:0000313" key="2">
    <source>
        <dbReference type="EMBL" id="QOL81907.1"/>
    </source>
</evidence>
<dbReference type="KEGG" id="pshq:F3W81_14390"/>
<reference evidence="2 3" key="1">
    <citation type="submission" date="2019-10" db="EMBL/GenBank/DDBJ databases">
        <title>Pseudopuniceibacterium sp. HQ09 islated from Antarctica.</title>
        <authorList>
            <person name="Liao L."/>
            <person name="Su S."/>
            <person name="Chen B."/>
            <person name="Yu Y."/>
        </authorList>
    </citation>
    <scope>NUCLEOTIDE SEQUENCE [LARGE SCALE GENOMIC DNA]</scope>
    <source>
        <strain evidence="2 3">HQ09</strain>
    </source>
</reference>
<dbReference type="InterPro" id="IPR038765">
    <property type="entry name" value="Papain-like_cys_pep_sf"/>
</dbReference>
<sequence>MRLNIDVTMEYQLEDPMVFLAIEAAETEGQSVIQHQLDVQNATLSWVDGEEGVGQRVWARVDQDVMRLHYLATVDVTRQNSPLEGLPATPRQDLPGSVISFLRPSRFCQSDMFTQFADRQFGYLDGGDKIAAIRDWVAAEMTYVPGSSHAGTTVLDTFAAREGVCRDYTHLVCALARAADIPARYAAVYGLGVTPPDFHAVAQVWLDGAWHLVDATGMCTPDTLVVIAVGRDACDIAFMETGAFASMIAQEVSVIAL</sequence>
<dbReference type="Proteomes" id="UP000594118">
    <property type="component" value="Chromosome"/>
</dbReference>
<dbReference type="Gene3D" id="2.60.40.2250">
    <property type="match status" value="1"/>
</dbReference>
<dbReference type="SMART" id="SM00460">
    <property type="entry name" value="TGc"/>
    <property type="match status" value="1"/>
</dbReference>
<dbReference type="EMBL" id="CP045201">
    <property type="protein sequence ID" value="QOL81907.1"/>
    <property type="molecule type" value="Genomic_DNA"/>
</dbReference>
<dbReference type="AlphaFoldDB" id="A0A7L9WQA3"/>
<organism evidence="2 3">
    <name type="scientific">Pseudooceanicola spongiae</name>
    <dbReference type="NCBI Taxonomy" id="2613965"/>
    <lineage>
        <taxon>Bacteria</taxon>
        <taxon>Pseudomonadati</taxon>
        <taxon>Pseudomonadota</taxon>
        <taxon>Alphaproteobacteria</taxon>
        <taxon>Rhodobacterales</taxon>
        <taxon>Paracoccaceae</taxon>
        <taxon>Pseudooceanicola</taxon>
    </lineage>
</organism>
<dbReference type="InterPro" id="IPR002931">
    <property type="entry name" value="Transglutaminase-like"/>
</dbReference>
<name>A0A7L9WQA3_9RHOB</name>
<evidence type="ECO:0000313" key="3">
    <source>
        <dbReference type="Proteomes" id="UP000594118"/>
    </source>
</evidence>
<dbReference type="Pfam" id="PF01841">
    <property type="entry name" value="Transglut_core"/>
    <property type="match status" value="1"/>
</dbReference>
<proteinExistence type="predicted"/>
<accession>A0A7L9WQA3</accession>
<protein>
    <submittedName>
        <fullName evidence="2">Transglutaminase family protein</fullName>
    </submittedName>
</protein>
<gene>
    <name evidence="2" type="ORF">F3W81_14390</name>
</gene>
<dbReference type="PANTHER" id="PTHR33490">
    <property type="entry name" value="BLR5614 PROTEIN-RELATED"/>
    <property type="match status" value="1"/>
</dbReference>
<keyword evidence="3" id="KW-1185">Reference proteome</keyword>
<dbReference type="PANTHER" id="PTHR33490:SF12">
    <property type="entry name" value="BLL5557 PROTEIN"/>
    <property type="match status" value="1"/>
</dbReference>
<dbReference type="Gene3D" id="3.10.620.30">
    <property type="match status" value="1"/>
</dbReference>